<keyword evidence="4" id="KW-1185">Reference proteome</keyword>
<dbReference type="RefSeq" id="WP_179727426.1">
    <property type="nucleotide sequence ID" value="NZ_BAABEF010000001.1"/>
</dbReference>
<feature type="transmembrane region" description="Helical" evidence="1">
    <location>
        <begin position="26"/>
        <end position="43"/>
    </location>
</feature>
<keyword evidence="1" id="KW-0812">Transmembrane</keyword>
<protein>
    <recommendedName>
        <fullName evidence="2">DUF4350 domain-containing protein</fullName>
    </recommendedName>
</protein>
<comment type="caution">
    <text evidence="3">The sequence shown here is derived from an EMBL/GenBank/DDBJ whole genome shotgun (WGS) entry which is preliminary data.</text>
</comment>
<dbReference type="Proteomes" id="UP000582231">
    <property type="component" value="Unassembled WGS sequence"/>
</dbReference>
<reference evidence="3 4" key="1">
    <citation type="submission" date="2020-07" db="EMBL/GenBank/DDBJ databases">
        <title>Sequencing the genomes of 1000 actinobacteria strains.</title>
        <authorList>
            <person name="Klenk H.-P."/>
        </authorList>
    </citation>
    <scope>NUCLEOTIDE SEQUENCE [LARGE SCALE GENOMIC DNA]</scope>
    <source>
        <strain evidence="3 4">DSM 19082</strain>
    </source>
</reference>
<accession>A0A852RR16</accession>
<keyword evidence="1" id="KW-0472">Membrane</keyword>
<organism evidence="3 4">
    <name type="scientific">Nocardioides kongjuensis</name>
    <dbReference type="NCBI Taxonomy" id="349522"/>
    <lineage>
        <taxon>Bacteria</taxon>
        <taxon>Bacillati</taxon>
        <taxon>Actinomycetota</taxon>
        <taxon>Actinomycetes</taxon>
        <taxon>Propionibacteriales</taxon>
        <taxon>Nocardioidaceae</taxon>
        <taxon>Nocardioides</taxon>
    </lineage>
</organism>
<feature type="domain" description="DUF4350" evidence="2">
    <location>
        <begin position="55"/>
        <end position="226"/>
    </location>
</feature>
<dbReference type="EMBL" id="JACCBF010000001">
    <property type="protein sequence ID" value="NYD31300.1"/>
    <property type="molecule type" value="Genomic_DNA"/>
</dbReference>
<sequence length="390" mass="41476">MTTTTTTTTTTTATARSRVRVSRGQLAITAAVVLAIVVAVWTTRGSEQYPGDADPRNPGPDGAQAVAKVLADQGVDVTIARSADAFDAAQVDGHTTVVVSSTEQLAASTLRRMREHASAAARIVLVEPDFAILNQIDPDLGLLTVAAGKDDSVAARCPDPIAGVDLDGLRIEVDRATSYTGEGCFPVEDRSLVRTVDGLVLLGAGQALTNDQVTRADNAAVGLRLLGQDPRLVWYVPDATDAVSDDAVTIGTLLPDWIGPALWVLALAGAALLLWRVRRLGPLSTEPLPVVVRAVETARSRGRMYRRSGDRDHAATALRRAARADIARRLRLDRGVPTPVVVEAAARHLGAPVEAVAALLDDDRTPPATDQDLVRFAQDLARLRREVRRS</sequence>
<dbReference type="AlphaFoldDB" id="A0A852RR16"/>
<evidence type="ECO:0000259" key="2">
    <source>
        <dbReference type="Pfam" id="PF14258"/>
    </source>
</evidence>
<evidence type="ECO:0000256" key="1">
    <source>
        <dbReference type="SAM" id="Phobius"/>
    </source>
</evidence>
<dbReference type="InterPro" id="IPR025646">
    <property type="entry name" value="DUF4350"/>
</dbReference>
<name>A0A852RR16_9ACTN</name>
<keyword evidence="1" id="KW-1133">Transmembrane helix</keyword>
<proteinExistence type="predicted"/>
<evidence type="ECO:0000313" key="3">
    <source>
        <dbReference type="EMBL" id="NYD31300.1"/>
    </source>
</evidence>
<evidence type="ECO:0000313" key="4">
    <source>
        <dbReference type="Proteomes" id="UP000582231"/>
    </source>
</evidence>
<dbReference type="Pfam" id="PF14258">
    <property type="entry name" value="DUF4350"/>
    <property type="match status" value="1"/>
</dbReference>
<gene>
    <name evidence="3" type="ORF">BJ958_002846</name>
</gene>